<comment type="catalytic activity">
    <reaction evidence="9">
        <text>an alpha-Kdo-(2-&gt;4)-alpha-Kdo-(2-&gt;6)-lipid IVA + a fatty acyl-[ACP] = an alpha-Kdo-(2-&gt;4)-alpha-Kdo-(2-&gt;6)-(acyl)-lipid IVA + holo-[ACP]</text>
        <dbReference type="Rhea" id="RHEA:69396"/>
        <dbReference type="Rhea" id="RHEA-COMP:9685"/>
        <dbReference type="Rhea" id="RHEA-COMP:14125"/>
        <dbReference type="ChEBI" id="CHEBI:64479"/>
        <dbReference type="ChEBI" id="CHEBI:138651"/>
        <dbReference type="ChEBI" id="CHEBI:176429"/>
        <dbReference type="ChEBI" id="CHEBI:176430"/>
        <dbReference type="EC" id="2.3.1.241"/>
    </reaction>
</comment>
<dbReference type="PANTHER" id="PTHR30606">
    <property type="entry name" value="LIPID A BIOSYNTHESIS LAUROYL ACYLTRANSFERASE"/>
    <property type="match status" value="1"/>
</dbReference>
<comment type="subcellular location">
    <subcellularLocation>
        <location evidence="9">Cell inner membrane</location>
        <topology evidence="9">Single-pass membrane protein</topology>
    </subcellularLocation>
</comment>
<comment type="similarity">
    <text evidence="9">Belongs to the LpxL/LpxM/LpxP family.</text>
</comment>
<feature type="short sequence motif" description="HXXXXD motif" evidence="9">
    <location>
        <begin position="130"/>
        <end position="135"/>
    </location>
</feature>
<accession>A0A975DDW6</accession>
<evidence type="ECO:0000256" key="1">
    <source>
        <dbReference type="ARBA" id="ARBA00022475"/>
    </source>
</evidence>
<dbReference type="EMBL" id="CP072110">
    <property type="protein sequence ID" value="QTH65301.1"/>
    <property type="molecule type" value="Genomic_DNA"/>
</dbReference>
<sequence length="306" mass="35777">MPPTFSFAFLHPRFWLTWLTITFLYLLSWLPYRVQIGLGKLIGRLLLKVLKSRKKTATRNLQLCFPDKSEEEINRLVIANFENAGIAIFESGISWWWPNWRLKNMCHVKGTQHIDKALQQGKGIFLLFTHIFPLEMMARVLGDNGYPCVGFYRPHNNKLLEWVQYRGRCRSNRYMIGKRDVKGLLKALSEGEITVYLPDHDYGPKRSVFAPFFAVEKAATTTGTEIFASHKNAETIPTKIRRLDNFNGYEIEFLPPLTDYPCEDSFANAVQVNKWVESAVLDNMEQYMWVHRRFKTRPEDEPESLY</sequence>
<evidence type="ECO:0000256" key="7">
    <source>
        <dbReference type="ARBA" id="ARBA00023136"/>
    </source>
</evidence>
<dbReference type="PIRSF" id="PIRSF026649">
    <property type="entry name" value="MsbB"/>
    <property type="match status" value="1"/>
</dbReference>
<comment type="pathway">
    <text evidence="9">Bacterial outer membrane biogenesis; lipopolysaccharide biosynthesis.</text>
</comment>
<keyword evidence="4 9" id="KW-0812">Transmembrane</keyword>
<keyword evidence="7 9" id="KW-0472">Membrane</keyword>
<dbReference type="NCBIfam" id="TIGR02207">
    <property type="entry name" value="lipid_A_htrB"/>
    <property type="match status" value="1"/>
</dbReference>
<evidence type="ECO:0000256" key="2">
    <source>
        <dbReference type="ARBA" id="ARBA00022519"/>
    </source>
</evidence>
<dbReference type="InterPro" id="IPR004960">
    <property type="entry name" value="LipA_acyltrans"/>
</dbReference>
<keyword evidence="11" id="KW-1185">Reference proteome</keyword>
<comment type="pathway">
    <text evidence="9">Glycolipid biosynthesis; KDO(2)-lipid A biosynthesis; KDO(2)-lipid A from CMP-3-deoxy-D-manno-octulosonate and lipid IV(A): step 3/4.</text>
</comment>
<evidence type="ECO:0000256" key="6">
    <source>
        <dbReference type="ARBA" id="ARBA00022989"/>
    </source>
</evidence>
<dbReference type="PANTHER" id="PTHR30606:SF9">
    <property type="entry name" value="LIPID A BIOSYNTHESIS LAUROYLTRANSFERASE"/>
    <property type="match status" value="1"/>
</dbReference>
<organism evidence="10 11">
    <name type="scientific">Psychrosphaera ytuae</name>
    <dbReference type="NCBI Taxonomy" id="2820710"/>
    <lineage>
        <taxon>Bacteria</taxon>
        <taxon>Pseudomonadati</taxon>
        <taxon>Pseudomonadota</taxon>
        <taxon>Gammaproteobacteria</taxon>
        <taxon>Alteromonadales</taxon>
        <taxon>Pseudoalteromonadaceae</taxon>
        <taxon>Psychrosphaera</taxon>
    </lineage>
</organism>
<comment type="function">
    <text evidence="9">Catalyzes the transfer of an acyl chain from an acyl-[acyl-carrier-protein] (ACP) to a Kdo(2)-lipid IV(A) to form a Kdo(2)-(acyl)-lipid IV(A).</text>
</comment>
<dbReference type="GO" id="GO:0009103">
    <property type="term" value="P:lipopolysaccharide biosynthetic process"/>
    <property type="evidence" value="ECO:0007669"/>
    <property type="project" value="UniProtKB-UniRule"/>
</dbReference>
<dbReference type="GO" id="GO:0036104">
    <property type="term" value="P:Kdo2-lipid A biosynthetic process"/>
    <property type="evidence" value="ECO:0007669"/>
    <property type="project" value="UniProtKB-UniRule"/>
</dbReference>
<dbReference type="Proteomes" id="UP000682739">
    <property type="component" value="Chromosome"/>
</dbReference>
<dbReference type="InterPro" id="IPR011920">
    <property type="entry name" value="Lipid_A_LpxL_LpxP"/>
</dbReference>
<keyword evidence="1 9" id="KW-1003">Cell membrane</keyword>
<gene>
    <name evidence="9 10" type="primary">lpxL</name>
    <name evidence="10" type="ORF">J1N51_05830</name>
</gene>
<dbReference type="HAMAP" id="MF_01942">
    <property type="entry name" value="Lipid_A_LpxL_LpxP"/>
    <property type="match status" value="1"/>
</dbReference>
<name>A0A975DDW6_9GAMM</name>
<proteinExistence type="inferred from homology"/>
<evidence type="ECO:0000313" key="11">
    <source>
        <dbReference type="Proteomes" id="UP000682739"/>
    </source>
</evidence>
<evidence type="ECO:0000313" key="10">
    <source>
        <dbReference type="EMBL" id="QTH65301.1"/>
    </source>
</evidence>
<dbReference type="EC" id="2.3.1.241" evidence="9"/>
<dbReference type="KEGG" id="psym:J1N51_05830"/>
<evidence type="ECO:0000256" key="5">
    <source>
        <dbReference type="ARBA" id="ARBA00022985"/>
    </source>
</evidence>
<evidence type="ECO:0000256" key="9">
    <source>
        <dbReference type="HAMAP-Rule" id="MF_01942"/>
    </source>
</evidence>
<dbReference type="CDD" id="cd07984">
    <property type="entry name" value="LPLAT_LABLAT-like"/>
    <property type="match status" value="1"/>
</dbReference>
<evidence type="ECO:0000256" key="4">
    <source>
        <dbReference type="ARBA" id="ARBA00022692"/>
    </source>
</evidence>
<keyword evidence="3 9" id="KW-0808">Transferase</keyword>
<keyword evidence="8 9" id="KW-0012">Acyltransferase</keyword>
<dbReference type="Pfam" id="PF03279">
    <property type="entry name" value="Lip_A_acyltrans"/>
    <property type="match status" value="1"/>
</dbReference>
<keyword evidence="2 9" id="KW-0997">Cell inner membrane</keyword>
<dbReference type="AlphaFoldDB" id="A0A975DDW6"/>
<evidence type="ECO:0000256" key="3">
    <source>
        <dbReference type="ARBA" id="ARBA00022679"/>
    </source>
</evidence>
<evidence type="ECO:0000256" key="8">
    <source>
        <dbReference type="ARBA" id="ARBA00023315"/>
    </source>
</evidence>
<reference evidence="10" key="1">
    <citation type="submission" date="2021-03" db="EMBL/GenBank/DDBJ databases">
        <title>Description of Psychrosphaera ytuae sp. nov. isolated from deep sea sediment of South China Sea.</title>
        <authorList>
            <person name="Zhang J."/>
            <person name="Xu X.-D."/>
        </authorList>
    </citation>
    <scope>NUCLEOTIDE SEQUENCE</scope>
    <source>
        <strain evidence="10">MTZ26</strain>
    </source>
</reference>
<dbReference type="GO" id="GO:0005886">
    <property type="term" value="C:plasma membrane"/>
    <property type="evidence" value="ECO:0007669"/>
    <property type="project" value="UniProtKB-SubCell"/>
</dbReference>
<dbReference type="GO" id="GO:0009245">
    <property type="term" value="P:lipid A biosynthetic process"/>
    <property type="evidence" value="ECO:0007669"/>
    <property type="project" value="InterPro"/>
</dbReference>
<keyword evidence="5 9" id="KW-0448">Lipopolysaccharide biosynthesis</keyword>
<protein>
    <recommendedName>
        <fullName evidence="9">Lipid A biosynthesis acyltransferase</fullName>
        <ecNumber evidence="9">2.3.1.241</ecNumber>
    </recommendedName>
    <alternativeName>
        <fullName evidence="9">Kdo(2)-lipid IV(A) acyltransferase</fullName>
    </alternativeName>
</protein>
<keyword evidence="6 9" id="KW-1133">Transmembrane helix</keyword>
<dbReference type="GO" id="GO:0008913">
    <property type="term" value="F:Kdo2-lipid IVA acyltransferase activity"/>
    <property type="evidence" value="ECO:0007669"/>
    <property type="project" value="UniProtKB-EC"/>
</dbReference>
<feature type="transmembrane region" description="Helical" evidence="9">
    <location>
        <begin position="12"/>
        <end position="32"/>
    </location>
</feature>